<dbReference type="NCBIfam" id="TIGR01952">
    <property type="entry name" value="nusA_arch"/>
    <property type="match status" value="1"/>
</dbReference>
<evidence type="ECO:0000256" key="6">
    <source>
        <dbReference type="HAMAP-Rule" id="MF_00945"/>
    </source>
</evidence>
<evidence type="ECO:0000313" key="9">
    <source>
        <dbReference type="EMBL" id="RZN61445.1"/>
    </source>
</evidence>
<evidence type="ECO:0000313" key="10">
    <source>
        <dbReference type="Proteomes" id="UP000277582"/>
    </source>
</evidence>
<dbReference type="CDD" id="cd22531">
    <property type="entry name" value="KH-II_NusA_arch_rpt2"/>
    <property type="match status" value="1"/>
</dbReference>
<dbReference type="Gene3D" id="3.30.300.20">
    <property type="match status" value="2"/>
</dbReference>
<dbReference type="InterPro" id="IPR009019">
    <property type="entry name" value="KH_sf_prok-type"/>
</dbReference>
<keyword evidence="3" id="KW-0694">RNA-binding</keyword>
<sequence>MALFESMLGVPAMDVVEDEENGRLIFLVGKNMLGRAVGRGGRKLRAFRDMILKEVGKNVEVVEYNENPEIFLRNLFSPARVTKVIIDEKEKVKTANVFVKKEDKSIAIGRNGRRIKRARLLAKRWLGIENVKIGEEL</sequence>
<comment type="caution">
    <text evidence="8">The sequence shown here is derived from an EMBL/GenBank/DDBJ whole genome shotgun (WGS) entry which is preliminary data.</text>
</comment>
<dbReference type="HAMAP" id="MF_00945_A">
    <property type="entry name" value="NusA_A"/>
    <property type="match status" value="1"/>
</dbReference>
<dbReference type="InterPro" id="IPR015946">
    <property type="entry name" value="KH_dom-like_a/b"/>
</dbReference>
<keyword evidence="5 6" id="KW-0804">Transcription</keyword>
<evidence type="ECO:0000313" key="11">
    <source>
        <dbReference type="Proteomes" id="UP000316217"/>
    </source>
</evidence>
<dbReference type="GO" id="GO:0006353">
    <property type="term" value="P:DNA-templated transcription termination"/>
    <property type="evidence" value="ECO:0007669"/>
    <property type="project" value="UniProtKB-UniRule"/>
</dbReference>
<organism evidence="8 10">
    <name type="scientific">Candidatus Methanodesulfokora washburnensis</name>
    <dbReference type="NCBI Taxonomy" id="2478471"/>
    <lineage>
        <taxon>Archaea</taxon>
        <taxon>Thermoproteota</taxon>
        <taxon>Candidatus Korarchaeia</taxon>
        <taxon>Candidatus Korarchaeia incertae sedis</taxon>
        <taxon>Candidatus Methanodesulfokora</taxon>
    </lineage>
</organism>
<evidence type="ECO:0000256" key="3">
    <source>
        <dbReference type="ARBA" id="ARBA00022884"/>
    </source>
</evidence>
<dbReference type="Proteomes" id="UP000316217">
    <property type="component" value="Unassembled WGS sequence"/>
</dbReference>
<comment type="subcellular location">
    <subcellularLocation>
        <location evidence="6">Cytoplasm</location>
    </subcellularLocation>
</comment>
<evidence type="ECO:0000256" key="5">
    <source>
        <dbReference type="ARBA" id="ARBA00023163"/>
    </source>
</evidence>
<dbReference type="PANTHER" id="PTHR22648">
    <property type="entry name" value="TRANSCRIPTION TERMINATION FACTOR NUSA"/>
    <property type="match status" value="1"/>
</dbReference>
<protein>
    <recommendedName>
        <fullName evidence="6">Probable transcription termination protein NusA</fullName>
    </recommendedName>
</protein>
<dbReference type="PANTHER" id="PTHR22648:SF0">
    <property type="entry name" value="TRANSCRIPTION TERMINATION_ANTITERMINATION PROTEIN NUSA"/>
    <property type="match status" value="1"/>
</dbReference>
<dbReference type="SUPFAM" id="SSF54814">
    <property type="entry name" value="Prokaryotic type KH domain (KH-domain type II)"/>
    <property type="match status" value="2"/>
</dbReference>
<reference evidence="8 10" key="1">
    <citation type="submission" date="2018-10" db="EMBL/GenBank/DDBJ databases">
        <title>Co-occurring genomic capacity for anaerobic methane metabolism and dissimilatory sulfite reduction discovered in the Korarchaeota.</title>
        <authorList>
            <person name="Mckay L.J."/>
            <person name="Dlakic M."/>
            <person name="Fields M.W."/>
            <person name="Delmont T.O."/>
            <person name="Eren A.M."/>
            <person name="Jay Z.J."/>
            <person name="Klingelsmith K.B."/>
            <person name="Rusch D.B."/>
            <person name="Inskeep W.P."/>
        </authorList>
    </citation>
    <scope>NUCLEOTIDE SEQUENCE [LARGE SCALE GENOMIC DNA]</scope>
    <source>
        <strain evidence="8 10">MDKW</strain>
    </source>
</reference>
<feature type="domain" description="NusA-like second KH" evidence="7">
    <location>
        <begin position="68"/>
        <end position="129"/>
    </location>
</feature>
<name>A0A3R9PW90_9CREN</name>
<dbReference type="GO" id="GO:0005829">
    <property type="term" value="C:cytosol"/>
    <property type="evidence" value="ECO:0007669"/>
    <property type="project" value="TreeGrafter"/>
</dbReference>
<dbReference type="InterPro" id="IPR030842">
    <property type="entry name" value="TF_NusA_bacterial"/>
</dbReference>
<evidence type="ECO:0000256" key="1">
    <source>
        <dbReference type="ARBA" id="ARBA00022472"/>
    </source>
</evidence>
<evidence type="ECO:0000256" key="4">
    <source>
        <dbReference type="ARBA" id="ARBA00023015"/>
    </source>
</evidence>
<evidence type="ECO:0000259" key="7">
    <source>
        <dbReference type="Pfam" id="PF26594"/>
    </source>
</evidence>
<dbReference type="GO" id="GO:0031564">
    <property type="term" value="P:transcription antitermination"/>
    <property type="evidence" value="ECO:0007669"/>
    <property type="project" value="InterPro"/>
</dbReference>
<dbReference type="EMBL" id="RXII01000074">
    <property type="protein sequence ID" value="RZN61445.1"/>
    <property type="molecule type" value="Genomic_DNA"/>
</dbReference>
<dbReference type="GO" id="GO:0003723">
    <property type="term" value="F:RNA binding"/>
    <property type="evidence" value="ECO:0007669"/>
    <property type="project" value="UniProtKB-KW"/>
</dbReference>
<dbReference type="InterPro" id="IPR010212">
    <property type="entry name" value="NusA_arc"/>
</dbReference>
<dbReference type="Pfam" id="PF26594">
    <property type="entry name" value="KH_NusA_2nd"/>
    <property type="match status" value="1"/>
</dbReference>
<comment type="similarity">
    <text evidence="6">Belongs to the NusA family.</text>
</comment>
<comment type="function">
    <text evidence="6">Participates in transcription termination.</text>
</comment>
<keyword evidence="10" id="KW-1185">Reference proteome</keyword>
<keyword evidence="1 6" id="KW-0806">Transcription termination</keyword>
<dbReference type="OrthoDB" id="4116at2157"/>
<reference evidence="9 11" key="2">
    <citation type="journal article" date="2019" name="Nat. Microbiol.">
        <title>Wide diversity of methane and short-chain alkane metabolisms in uncultured archaea.</title>
        <authorList>
            <person name="Borrel G."/>
            <person name="Adam P.S."/>
            <person name="McKay L.J."/>
            <person name="Chen L.X."/>
            <person name="Sierra-Garcia I.N."/>
            <person name="Sieber C.M."/>
            <person name="Letourneur Q."/>
            <person name="Ghozlane A."/>
            <person name="Andersen G.L."/>
            <person name="Li W.J."/>
            <person name="Hallam S.J."/>
            <person name="Muyzer G."/>
            <person name="de Oliveira V.M."/>
            <person name="Inskeep W.P."/>
            <person name="Banfield J.F."/>
            <person name="Gribaldo S."/>
        </authorList>
    </citation>
    <scope>NUCLEOTIDE SEQUENCE [LARGE SCALE GENOMIC DNA]</scope>
    <source>
        <strain evidence="9">NM4</strain>
    </source>
</reference>
<accession>A0A3R9PW90</accession>
<dbReference type="EMBL" id="RCOS01000087">
    <property type="protein sequence ID" value="RSN74715.1"/>
    <property type="molecule type" value="Genomic_DNA"/>
</dbReference>
<dbReference type="AlphaFoldDB" id="A0A3R9PW90"/>
<dbReference type="InterPro" id="IPR058582">
    <property type="entry name" value="KH_NusA_2nd"/>
</dbReference>
<gene>
    <name evidence="6" type="primary">nusA</name>
    <name evidence="8" type="ORF">D6D85_07635</name>
    <name evidence="9" type="ORF">EF810_04900</name>
</gene>
<dbReference type="Proteomes" id="UP000277582">
    <property type="component" value="Unassembled WGS sequence"/>
</dbReference>
<proteinExistence type="inferred from homology"/>
<evidence type="ECO:0000313" key="8">
    <source>
        <dbReference type="EMBL" id="RSN74715.1"/>
    </source>
</evidence>
<keyword evidence="4 6" id="KW-0805">Transcription regulation</keyword>
<keyword evidence="2 6" id="KW-0963">Cytoplasm</keyword>
<evidence type="ECO:0000256" key="2">
    <source>
        <dbReference type="ARBA" id="ARBA00022490"/>
    </source>
</evidence>